<dbReference type="KEGG" id="tbg:TbgDal_X16390"/>
<organism evidence="1 2">
    <name type="scientific">Trypanosoma brucei gambiense (strain MHOM/CI/86/DAL972)</name>
    <dbReference type="NCBI Taxonomy" id="679716"/>
    <lineage>
        <taxon>Eukaryota</taxon>
        <taxon>Discoba</taxon>
        <taxon>Euglenozoa</taxon>
        <taxon>Kinetoplastea</taxon>
        <taxon>Metakinetoplastina</taxon>
        <taxon>Trypanosomatida</taxon>
        <taxon>Trypanosomatidae</taxon>
        <taxon>Trypanosoma</taxon>
    </lineage>
</organism>
<dbReference type="EMBL" id="FN554973">
    <property type="protein sequence ID" value="CBH16539.1"/>
    <property type="molecule type" value="Genomic_DNA"/>
</dbReference>
<dbReference type="RefSeq" id="XP_011778803.1">
    <property type="nucleotide sequence ID" value="XM_011780501.1"/>
</dbReference>
<evidence type="ECO:0000313" key="1">
    <source>
        <dbReference type="EMBL" id="CBH16539.1"/>
    </source>
</evidence>
<dbReference type="GeneID" id="23864867"/>
<sequence length="101" mass="11033">MLRRQVPALIAHIMNEVGGTPSAAQWRRRWGGTFCLSSPPTGSSCGGWPTRAAFKCRKKNNSPRHTPEVMALVTDLVPLGGGRSAALEKKILECVHAIHFR</sequence>
<accession>C9ZZY1</accession>
<dbReference type="AlphaFoldDB" id="C9ZZY1"/>
<dbReference type="Proteomes" id="UP000002316">
    <property type="component" value="Chromosome 10"/>
</dbReference>
<evidence type="ECO:0000313" key="2">
    <source>
        <dbReference type="Proteomes" id="UP000002316"/>
    </source>
</evidence>
<protein>
    <submittedName>
        <fullName evidence="1">Uncharacterized protein</fullName>
    </submittedName>
</protein>
<proteinExistence type="predicted"/>
<name>C9ZZY1_TRYB9</name>
<reference evidence="2" key="1">
    <citation type="journal article" date="2010" name="PLoS Negl. Trop. Dis.">
        <title>The genome sequence of Trypanosoma brucei gambiense, causative agent of chronic human african trypanosomiasis.</title>
        <authorList>
            <person name="Jackson A.P."/>
            <person name="Sanders M."/>
            <person name="Berry A."/>
            <person name="McQuillan J."/>
            <person name="Aslett M.A."/>
            <person name="Quail M.A."/>
            <person name="Chukualim B."/>
            <person name="Capewell P."/>
            <person name="MacLeod A."/>
            <person name="Melville S.E."/>
            <person name="Gibson W."/>
            <person name="Barry J.D."/>
            <person name="Berriman M."/>
            <person name="Hertz-Fowler C."/>
        </authorList>
    </citation>
    <scope>NUCLEOTIDE SEQUENCE [LARGE SCALE GENOMIC DNA]</scope>
    <source>
        <strain evidence="2">MHOM/CI/86/DAL972</strain>
    </source>
</reference>
<gene>
    <name evidence="1" type="ORF">TbgDal_X16390</name>
</gene>